<dbReference type="SUPFAM" id="SSF47616">
    <property type="entry name" value="GST C-terminal domain-like"/>
    <property type="match status" value="1"/>
</dbReference>
<dbReference type="InterPro" id="IPR004045">
    <property type="entry name" value="Glutathione_S-Trfase_N"/>
</dbReference>
<evidence type="ECO:0000313" key="3">
    <source>
        <dbReference type="EMBL" id="CDW89121.1"/>
    </source>
</evidence>
<dbReference type="GO" id="GO:0005737">
    <property type="term" value="C:cytoplasm"/>
    <property type="evidence" value="ECO:0007669"/>
    <property type="project" value="TreeGrafter"/>
</dbReference>
<organism evidence="3 4">
    <name type="scientific">Stylonychia lemnae</name>
    <name type="common">Ciliate</name>
    <dbReference type="NCBI Taxonomy" id="5949"/>
    <lineage>
        <taxon>Eukaryota</taxon>
        <taxon>Sar</taxon>
        <taxon>Alveolata</taxon>
        <taxon>Ciliophora</taxon>
        <taxon>Intramacronucleata</taxon>
        <taxon>Spirotrichea</taxon>
        <taxon>Stichotrichia</taxon>
        <taxon>Sporadotrichida</taxon>
        <taxon>Oxytrichidae</taxon>
        <taxon>Stylonychinae</taxon>
        <taxon>Stylonychia</taxon>
    </lineage>
</organism>
<dbReference type="InterPro" id="IPR010987">
    <property type="entry name" value="Glutathione-S-Trfase_C-like"/>
</dbReference>
<dbReference type="InParanoid" id="A0A078B4D2"/>
<dbReference type="InterPro" id="IPR050983">
    <property type="entry name" value="GST_Omega/HSP26"/>
</dbReference>
<name>A0A078B4D2_STYLE</name>
<protein>
    <submittedName>
        <fullName evidence="3">Glutathione transferase omega-1</fullName>
    </submittedName>
</protein>
<dbReference type="PANTHER" id="PTHR43968">
    <property type="match status" value="1"/>
</dbReference>
<dbReference type="SUPFAM" id="SSF52833">
    <property type="entry name" value="Thioredoxin-like"/>
    <property type="match status" value="1"/>
</dbReference>
<dbReference type="InterPro" id="IPR036249">
    <property type="entry name" value="Thioredoxin-like_sf"/>
</dbReference>
<dbReference type="Pfam" id="PF13417">
    <property type="entry name" value="GST_N_3"/>
    <property type="match status" value="1"/>
</dbReference>
<feature type="domain" description="GST C-terminal" evidence="2">
    <location>
        <begin position="126"/>
        <end position="259"/>
    </location>
</feature>
<sequence>MGCSSAKQVSNQKTILVGKSEFLLPMRYASGETPKPPTNPNFPRLYSHNLCLFSERARLSWAAKGIKFQHCEVDLQNKAKWHVDVNGGTLPFVELPSGQFLLESRIIQDFANDYAKDQGLELYSKNAVVAAQQRLLMEKIGSFTSAFFPLYRSRGEDPEMIKTYAAVTLKEMEDWLKANLKGSKYLLGHSHPTMPDIHVIPIFERLLLFENSAFDEISKGLNIRQSAPTIYRYVSEFRQLDTFKPYYVREDAFHKCVKFIKALPPGQLAAYSLSFLD</sequence>
<dbReference type="PANTHER" id="PTHR43968:SF6">
    <property type="entry name" value="GLUTATHIONE S-TRANSFERASE OMEGA"/>
    <property type="match status" value="1"/>
</dbReference>
<gene>
    <name evidence="3" type="primary">Contig6465.g6918</name>
    <name evidence="3" type="ORF">STYLEM_18250</name>
</gene>
<feature type="domain" description="GST N-terminal" evidence="1">
    <location>
        <begin position="41"/>
        <end position="119"/>
    </location>
</feature>
<dbReference type="OrthoDB" id="4951845at2759"/>
<dbReference type="Proteomes" id="UP000039865">
    <property type="component" value="Unassembled WGS sequence"/>
</dbReference>
<dbReference type="Gene3D" id="3.40.30.10">
    <property type="entry name" value="Glutaredoxin"/>
    <property type="match status" value="1"/>
</dbReference>
<dbReference type="AlphaFoldDB" id="A0A078B4D2"/>
<accession>A0A078B4D2</accession>
<reference evidence="3 4" key="1">
    <citation type="submission" date="2014-06" db="EMBL/GenBank/DDBJ databases">
        <authorList>
            <person name="Swart Estienne"/>
        </authorList>
    </citation>
    <scope>NUCLEOTIDE SEQUENCE [LARGE SCALE GENOMIC DNA]</scope>
    <source>
        <strain evidence="3 4">130c</strain>
    </source>
</reference>
<dbReference type="EMBL" id="CCKQ01017254">
    <property type="protein sequence ID" value="CDW89121.1"/>
    <property type="molecule type" value="Genomic_DNA"/>
</dbReference>
<evidence type="ECO:0000313" key="4">
    <source>
        <dbReference type="Proteomes" id="UP000039865"/>
    </source>
</evidence>
<dbReference type="Gene3D" id="1.20.1050.10">
    <property type="match status" value="1"/>
</dbReference>
<dbReference type="SFLD" id="SFLDS00019">
    <property type="entry name" value="Glutathione_Transferase_(cytos"/>
    <property type="match status" value="1"/>
</dbReference>
<dbReference type="GO" id="GO:0016740">
    <property type="term" value="F:transferase activity"/>
    <property type="evidence" value="ECO:0007669"/>
    <property type="project" value="UniProtKB-KW"/>
</dbReference>
<dbReference type="PROSITE" id="PS50404">
    <property type="entry name" value="GST_NTER"/>
    <property type="match status" value="1"/>
</dbReference>
<evidence type="ECO:0000259" key="1">
    <source>
        <dbReference type="PROSITE" id="PS50404"/>
    </source>
</evidence>
<keyword evidence="4" id="KW-1185">Reference proteome</keyword>
<keyword evidence="3" id="KW-0808">Transferase</keyword>
<dbReference type="InterPro" id="IPR036282">
    <property type="entry name" value="Glutathione-S-Trfase_C_sf"/>
</dbReference>
<evidence type="ECO:0000259" key="2">
    <source>
        <dbReference type="PROSITE" id="PS50405"/>
    </source>
</evidence>
<dbReference type="PROSITE" id="PS50405">
    <property type="entry name" value="GST_CTER"/>
    <property type="match status" value="1"/>
</dbReference>
<dbReference type="InterPro" id="IPR040079">
    <property type="entry name" value="Glutathione_S-Trfase"/>
</dbReference>
<proteinExistence type="predicted"/>